<dbReference type="PANTHER" id="PTHR43297:SF2">
    <property type="entry name" value="DIPEPTIDE TRANSPORT ATP-BINDING PROTEIN DPPD"/>
    <property type="match status" value="1"/>
</dbReference>
<dbReference type="GO" id="GO:0016887">
    <property type="term" value="F:ATP hydrolysis activity"/>
    <property type="evidence" value="ECO:0007669"/>
    <property type="project" value="InterPro"/>
</dbReference>
<sequence length="312" mass="34742">MFIEIKNLHTYFHTDQGLVKSIQGVNFSIPAHSTTCLVGESGSGKSVTALSMMGLLPKKQAEVVQGEILFDGQDLLKMSPSQLRQMRGREMAMIFQEPMTSLNPGLTIGYQIQEALKIGQDLGKKESRQRALDLVKMVDLPRPEKILKAYPHQLSGGQRQRVMIAMGLANKPKLLIADEPTTALDVTIQAQVLCLLDQLKKKTGTAILLITHDLGVVAEMADYVVVMFHGRVVERGTVFEIFDQPAHPYTRALLAARPSINIHADGIESHVESIRVQASQEEIDQEEPFEEIWLSESHMVSIFANHQEVDHD</sequence>
<evidence type="ECO:0000256" key="7">
    <source>
        <dbReference type="ARBA" id="ARBA00023136"/>
    </source>
</evidence>
<dbReference type="EC" id="3.6.3.-" evidence="9"/>
<dbReference type="CDD" id="cd03257">
    <property type="entry name" value="ABC_NikE_OppD_transporters"/>
    <property type="match status" value="1"/>
</dbReference>
<dbReference type="InterPro" id="IPR050388">
    <property type="entry name" value="ABC_Ni/Peptide_Import"/>
</dbReference>
<dbReference type="SMART" id="SM00382">
    <property type="entry name" value="AAA"/>
    <property type="match status" value="1"/>
</dbReference>
<dbReference type="Proteomes" id="UP000377798">
    <property type="component" value="Unassembled WGS sequence"/>
</dbReference>
<dbReference type="GO" id="GO:0005886">
    <property type="term" value="C:plasma membrane"/>
    <property type="evidence" value="ECO:0007669"/>
    <property type="project" value="UniProtKB-SubCell"/>
</dbReference>
<keyword evidence="4" id="KW-1003">Cell membrane</keyword>
<protein>
    <submittedName>
        <fullName evidence="9">Glutathione import ATP-binding protein GsiA</fullName>
        <ecNumber evidence="9">3.6.3.-</ecNumber>
    </submittedName>
</protein>
<evidence type="ECO:0000256" key="2">
    <source>
        <dbReference type="ARBA" id="ARBA00005417"/>
    </source>
</evidence>
<dbReference type="PROSITE" id="PS50893">
    <property type="entry name" value="ABC_TRANSPORTER_2"/>
    <property type="match status" value="1"/>
</dbReference>
<dbReference type="PROSITE" id="PS00211">
    <property type="entry name" value="ABC_TRANSPORTER_1"/>
    <property type="match status" value="1"/>
</dbReference>
<dbReference type="PANTHER" id="PTHR43297">
    <property type="entry name" value="OLIGOPEPTIDE TRANSPORT ATP-BINDING PROTEIN APPD"/>
    <property type="match status" value="1"/>
</dbReference>
<dbReference type="RefSeq" id="WP_245759431.1">
    <property type="nucleotide sequence ID" value="NZ_CAACYI010000001.1"/>
</dbReference>
<organism evidence="9 10">
    <name type="scientific">Urinicoccus massiliensis</name>
    <dbReference type="NCBI Taxonomy" id="1723382"/>
    <lineage>
        <taxon>Bacteria</taxon>
        <taxon>Bacillati</taxon>
        <taxon>Bacillota</taxon>
        <taxon>Tissierellia</taxon>
        <taxon>Tissierellales</taxon>
        <taxon>Peptoniphilaceae</taxon>
        <taxon>Urinicoccus</taxon>
    </lineage>
</organism>
<accession>A0A8H2M4B3</accession>
<evidence type="ECO:0000256" key="3">
    <source>
        <dbReference type="ARBA" id="ARBA00022448"/>
    </source>
</evidence>
<comment type="similarity">
    <text evidence="2">Belongs to the ABC transporter superfamily.</text>
</comment>
<dbReference type="InterPro" id="IPR017871">
    <property type="entry name" value="ABC_transporter-like_CS"/>
</dbReference>
<reference evidence="9 10" key="1">
    <citation type="submission" date="2019-02" db="EMBL/GenBank/DDBJ databases">
        <authorList>
            <consortium name="Pathogen Informatics"/>
        </authorList>
    </citation>
    <scope>NUCLEOTIDE SEQUENCE [LARGE SCALE GENOMIC DNA]</scope>
    <source>
        <strain evidence="9 10">3012STDY7089603</strain>
    </source>
</reference>
<dbReference type="AlphaFoldDB" id="A0A8H2M4B3"/>
<evidence type="ECO:0000313" key="9">
    <source>
        <dbReference type="EMBL" id="VFB15653.1"/>
    </source>
</evidence>
<keyword evidence="7" id="KW-0472">Membrane</keyword>
<comment type="subcellular location">
    <subcellularLocation>
        <location evidence="1">Cell membrane</location>
        <topology evidence="1">Peripheral membrane protein</topology>
    </subcellularLocation>
</comment>
<keyword evidence="9" id="KW-0378">Hydrolase</keyword>
<evidence type="ECO:0000256" key="4">
    <source>
        <dbReference type="ARBA" id="ARBA00022475"/>
    </source>
</evidence>
<dbReference type="InterPro" id="IPR003439">
    <property type="entry name" value="ABC_transporter-like_ATP-bd"/>
</dbReference>
<evidence type="ECO:0000256" key="6">
    <source>
        <dbReference type="ARBA" id="ARBA00022840"/>
    </source>
</evidence>
<name>A0A8H2M4B3_9FIRM</name>
<keyword evidence="5" id="KW-0547">Nucleotide-binding</keyword>
<feature type="domain" description="ABC transporter" evidence="8">
    <location>
        <begin position="3"/>
        <end position="254"/>
    </location>
</feature>
<dbReference type="Gene3D" id="3.40.50.300">
    <property type="entry name" value="P-loop containing nucleotide triphosphate hydrolases"/>
    <property type="match status" value="1"/>
</dbReference>
<dbReference type="InterPro" id="IPR013563">
    <property type="entry name" value="Oligopep_ABC_C"/>
</dbReference>
<evidence type="ECO:0000256" key="5">
    <source>
        <dbReference type="ARBA" id="ARBA00022741"/>
    </source>
</evidence>
<dbReference type="EMBL" id="CAACYI010000001">
    <property type="protein sequence ID" value="VFB15653.1"/>
    <property type="molecule type" value="Genomic_DNA"/>
</dbReference>
<dbReference type="InterPro" id="IPR003593">
    <property type="entry name" value="AAA+_ATPase"/>
</dbReference>
<dbReference type="GO" id="GO:0005524">
    <property type="term" value="F:ATP binding"/>
    <property type="evidence" value="ECO:0007669"/>
    <property type="project" value="UniProtKB-KW"/>
</dbReference>
<gene>
    <name evidence="9" type="primary">gsiA_1</name>
    <name evidence="9" type="ORF">NCTC13150_00152</name>
</gene>
<evidence type="ECO:0000313" key="10">
    <source>
        <dbReference type="Proteomes" id="UP000377798"/>
    </source>
</evidence>
<dbReference type="Pfam" id="PF08352">
    <property type="entry name" value="oligo_HPY"/>
    <property type="match status" value="1"/>
</dbReference>
<dbReference type="FunFam" id="3.40.50.300:FF:000016">
    <property type="entry name" value="Oligopeptide ABC transporter ATP-binding component"/>
    <property type="match status" value="1"/>
</dbReference>
<dbReference type="GO" id="GO:0015833">
    <property type="term" value="P:peptide transport"/>
    <property type="evidence" value="ECO:0007669"/>
    <property type="project" value="InterPro"/>
</dbReference>
<keyword evidence="10" id="KW-1185">Reference proteome</keyword>
<dbReference type="SUPFAM" id="SSF52540">
    <property type="entry name" value="P-loop containing nucleoside triphosphate hydrolases"/>
    <property type="match status" value="1"/>
</dbReference>
<comment type="caution">
    <text evidence="9">The sequence shown here is derived from an EMBL/GenBank/DDBJ whole genome shotgun (WGS) entry which is preliminary data.</text>
</comment>
<dbReference type="Pfam" id="PF00005">
    <property type="entry name" value="ABC_tran"/>
    <property type="match status" value="1"/>
</dbReference>
<evidence type="ECO:0000256" key="1">
    <source>
        <dbReference type="ARBA" id="ARBA00004202"/>
    </source>
</evidence>
<keyword evidence="6 9" id="KW-0067">ATP-binding</keyword>
<dbReference type="InterPro" id="IPR027417">
    <property type="entry name" value="P-loop_NTPase"/>
</dbReference>
<keyword evidence="3" id="KW-0813">Transport</keyword>
<evidence type="ECO:0000259" key="8">
    <source>
        <dbReference type="PROSITE" id="PS50893"/>
    </source>
</evidence>
<proteinExistence type="inferred from homology"/>